<keyword evidence="1" id="KW-0862">Zinc</keyword>
<accession>A0A4Y2F3F2</accession>
<protein>
    <recommendedName>
        <fullName evidence="3">CCHC-type domain-containing protein</fullName>
    </recommendedName>
</protein>
<organism evidence="4 5">
    <name type="scientific">Araneus ventricosus</name>
    <name type="common">Orbweaver spider</name>
    <name type="synonym">Epeira ventricosa</name>
    <dbReference type="NCBI Taxonomy" id="182803"/>
    <lineage>
        <taxon>Eukaryota</taxon>
        <taxon>Metazoa</taxon>
        <taxon>Ecdysozoa</taxon>
        <taxon>Arthropoda</taxon>
        <taxon>Chelicerata</taxon>
        <taxon>Arachnida</taxon>
        <taxon>Araneae</taxon>
        <taxon>Araneomorphae</taxon>
        <taxon>Entelegynae</taxon>
        <taxon>Araneoidea</taxon>
        <taxon>Araneidae</taxon>
        <taxon>Araneus</taxon>
    </lineage>
</organism>
<reference evidence="4 5" key="1">
    <citation type="journal article" date="2019" name="Sci. Rep.">
        <title>Orb-weaving spider Araneus ventricosus genome elucidates the spidroin gene catalogue.</title>
        <authorList>
            <person name="Kono N."/>
            <person name="Nakamura H."/>
            <person name="Ohtoshi R."/>
            <person name="Moran D.A.P."/>
            <person name="Shinohara A."/>
            <person name="Yoshida Y."/>
            <person name="Fujiwara M."/>
            <person name="Mori M."/>
            <person name="Tomita M."/>
            <person name="Arakawa K."/>
        </authorList>
    </citation>
    <scope>NUCLEOTIDE SEQUENCE [LARGE SCALE GENOMIC DNA]</scope>
</reference>
<dbReference type="InterPro" id="IPR001878">
    <property type="entry name" value="Znf_CCHC"/>
</dbReference>
<dbReference type="AlphaFoldDB" id="A0A4Y2F3F2"/>
<feature type="domain" description="CCHC-type" evidence="3">
    <location>
        <begin position="30"/>
        <end position="43"/>
    </location>
</feature>
<gene>
    <name evidence="4" type="ORF">AVEN_244519_1</name>
</gene>
<evidence type="ECO:0000259" key="3">
    <source>
        <dbReference type="PROSITE" id="PS50158"/>
    </source>
</evidence>
<name>A0A4Y2F3F2_ARAVE</name>
<dbReference type="GO" id="GO:0003676">
    <property type="term" value="F:nucleic acid binding"/>
    <property type="evidence" value="ECO:0007669"/>
    <property type="project" value="InterPro"/>
</dbReference>
<evidence type="ECO:0000313" key="4">
    <source>
        <dbReference type="EMBL" id="GBM35631.1"/>
    </source>
</evidence>
<dbReference type="PROSITE" id="PS50158">
    <property type="entry name" value="ZF_CCHC"/>
    <property type="match status" value="1"/>
</dbReference>
<sequence>MLITKIPVKSSTVKFREYNPETDDVRNLTCWRCGDEGHASFMCNLPPPQPGLTIAPLRNTSRHSQDSNDQRNTPFSHSRNITDGNDAILPVAAPSLFLPQFIQKSTHSSTEAIGLENIDFEQEGDETSNAVIVAEENSKSIHVPRENSVSKDNENDLLEVPNYQKRKIEKPGNIIKAVNRSKVEPMLGNLKGNETLLKNQLDLLISARAETTHNVCERHLANEPGFEFHRHLHSLTPMF</sequence>
<dbReference type="Proteomes" id="UP000499080">
    <property type="component" value="Unassembled WGS sequence"/>
</dbReference>
<evidence type="ECO:0000313" key="5">
    <source>
        <dbReference type="Proteomes" id="UP000499080"/>
    </source>
</evidence>
<feature type="region of interest" description="Disordered" evidence="2">
    <location>
        <begin position="52"/>
        <end position="82"/>
    </location>
</feature>
<dbReference type="EMBL" id="BGPR01000789">
    <property type="protein sequence ID" value="GBM35631.1"/>
    <property type="molecule type" value="Genomic_DNA"/>
</dbReference>
<keyword evidence="5" id="KW-1185">Reference proteome</keyword>
<proteinExistence type="predicted"/>
<keyword evidence="1" id="KW-0863">Zinc-finger</keyword>
<evidence type="ECO:0000256" key="1">
    <source>
        <dbReference type="PROSITE-ProRule" id="PRU00047"/>
    </source>
</evidence>
<keyword evidence="1" id="KW-0479">Metal-binding</keyword>
<dbReference type="GO" id="GO:0008270">
    <property type="term" value="F:zinc ion binding"/>
    <property type="evidence" value="ECO:0007669"/>
    <property type="project" value="UniProtKB-KW"/>
</dbReference>
<evidence type="ECO:0000256" key="2">
    <source>
        <dbReference type="SAM" id="MobiDB-lite"/>
    </source>
</evidence>
<comment type="caution">
    <text evidence="4">The sequence shown here is derived from an EMBL/GenBank/DDBJ whole genome shotgun (WGS) entry which is preliminary data.</text>
</comment>
<feature type="compositionally biased region" description="Polar residues" evidence="2">
    <location>
        <begin position="70"/>
        <end position="82"/>
    </location>
</feature>